<dbReference type="AlphaFoldDB" id="A0A5C8UXH0"/>
<keyword evidence="1 4" id="KW-0808">Transferase</keyword>
<dbReference type="Proteomes" id="UP000321379">
    <property type="component" value="Unassembled WGS sequence"/>
</dbReference>
<evidence type="ECO:0000256" key="1">
    <source>
        <dbReference type="ARBA" id="ARBA00022679"/>
    </source>
</evidence>
<sequence length="183" mass="20471">MVDPEVRWADLDDAREVAIVHVDSWKAAYSGLIDQRVLDALDVDQRARSWSRWIASSISGQPTDDPLSEPHRMLVAESDGQVVGWATFGPGRDQGRSQVGELAGLYVHPDHWSARIGHALITRVERELRSGGWTEAYLWVLRGNDRAIRFYERHGWAADGVDKIVEAGGAANLPETRHVRRLG</sequence>
<dbReference type="EMBL" id="VRMG01000003">
    <property type="protein sequence ID" value="TXN32409.1"/>
    <property type="molecule type" value="Genomic_DNA"/>
</dbReference>
<keyword evidence="2" id="KW-0012">Acyltransferase</keyword>
<evidence type="ECO:0000259" key="3">
    <source>
        <dbReference type="PROSITE" id="PS51186"/>
    </source>
</evidence>
<dbReference type="InterPro" id="IPR000182">
    <property type="entry name" value="GNAT_dom"/>
</dbReference>
<dbReference type="SUPFAM" id="SSF55729">
    <property type="entry name" value="Acyl-CoA N-acyltransferases (Nat)"/>
    <property type="match status" value="1"/>
</dbReference>
<evidence type="ECO:0000256" key="2">
    <source>
        <dbReference type="ARBA" id="ARBA00023315"/>
    </source>
</evidence>
<dbReference type="GO" id="GO:0016747">
    <property type="term" value="F:acyltransferase activity, transferring groups other than amino-acyl groups"/>
    <property type="evidence" value="ECO:0007669"/>
    <property type="project" value="InterPro"/>
</dbReference>
<dbReference type="PANTHER" id="PTHR43877">
    <property type="entry name" value="AMINOALKYLPHOSPHONATE N-ACETYLTRANSFERASE-RELATED-RELATED"/>
    <property type="match status" value="1"/>
</dbReference>
<proteinExistence type="predicted"/>
<reference evidence="4 5" key="1">
    <citation type="submission" date="2019-08" db="EMBL/GenBank/DDBJ databases">
        <title>Bacterial whole genome sequence for Glaciihabitans sp. CHu50b-6-2.</title>
        <authorList>
            <person name="Jin L."/>
        </authorList>
    </citation>
    <scope>NUCLEOTIDE SEQUENCE [LARGE SCALE GENOMIC DNA]</scope>
    <source>
        <strain evidence="4 5">CHu50b-6-2</strain>
    </source>
</reference>
<keyword evidence="5" id="KW-1185">Reference proteome</keyword>
<dbReference type="InterPro" id="IPR016181">
    <property type="entry name" value="Acyl_CoA_acyltransferase"/>
</dbReference>
<dbReference type="Pfam" id="PF00583">
    <property type="entry name" value="Acetyltransf_1"/>
    <property type="match status" value="1"/>
</dbReference>
<accession>A0A5C8UXH0</accession>
<evidence type="ECO:0000313" key="5">
    <source>
        <dbReference type="Proteomes" id="UP000321379"/>
    </source>
</evidence>
<dbReference type="InterPro" id="IPR050832">
    <property type="entry name" value="Bact_Acetyltransf"/>
</dbReference>
<dbReference type="CDD" id="cd04301">
    <property type="entry name" value="NAT_SF"/>
    <property type="match status" value="1"/>
</dbReference>
<name>A0A5C8UXH0_9MICO</name>
<dbReference type="RefSeq" id="WP_147781956.1">
    <property type="nucleotide sequence ID" value="NZ_VRMG01000003.1"/>
</dbReference>
<evidence type="ECO:0000313" key="4">
    <source>
        <dbReference type="EMBL" id="TXN32409.1"/>
    </source>
</evidence>
<protein>
    <submittedName>
        <fullName evidence="4">GNAT family N-acetyltransferase</fullName>
    </submittedName>
</protein>
<dbReference type="Gene3D" id="3.40.630.30">
    <property type="match status" value="1"/>
</dbReference>
<comment type="caution">
    <text evidence="4">The sequence shown here is derived from an EMBL/GenBank/DDBJ whole genome shotgun (WGS) entry which is preliminary data.</text>
</comment>
<feature type="domain" description="N-acetyltransferase" evidence="3">
    <location>
        <begin position="33"/>
        <end position="180"/>
    </location>
</feature>
<dbReference type="PANTHER" id="PTHR43877:SF1">
    <property type="entry name" value="ACETYLTRANSFERASE"/>
    <property type="match status" value="1"/>
</dbReference>
<gene>
    <name evidence="4" type="ORF">FVP33_02025</name>
</gene>
<dbReference type="PROSITE" id="PS51186">
    <property type="entry name" value="GNAT"/>
    <property type="match status" value="1"/>
</dbReference>
<organism evidence="4 5">
    <name type="scientific">Lacisediminihabitans profunda</name>
    <dbReference type="NCBI Taxonomy" id="2594790"/>
    <lineage>
        <taxon>Bacteria</taxon>
        <taxon>Bacillati</taxon>
        <taxon>Actinomycetota</taxon>
        <taxon>Actinomycetes</taxon>
        <taxon>Micrococcales</taxon>
        <taxon>Microbacteriaceae</taxon>
        <taxon>Lacisediminihabitans</taxon>
    </lineage>
</organism>